<dbReference type="Proteomes" id="UP000824005">
    <property type="component" value="Unassembled WGS sequence"/>
</dbReference>
<comment type="catalytic activity">
    <reaction evidence="1">
        <text>a myo-inositol phosphate + H2O = myo-inositol + phosphate</text>
        <dbReference type="Rhea" id="RHEA:24056"/>
        <dbReference type="ChEBI" id="CHEBI:15377"/>
        <dbReference type="ChEBI" id="CHEBI:17268"/>
        <dbReference type="ChEBI" id="CHEBI:43474"/>
        <dbReference type="ChEBI" id="CHEBI:84139"/>
        <dbReference type="EC" id="3.1.3.25"/>
    </reaction>
</comment>
<dbReference type="Gene3D" id="3.40.190.80">
    <property type="match status" value="1"/>
</dbReference>
<protein>
    <recommendedName>
        <fullName evidence="2">inositol-phosphate phosphatase</fullName>
        <ecNumber evidence="2">3.1.3.25</ecNumber>
    </recommendedName>
</protein>
<dbReference type="SUPFAM" id="SSF56655">
    <property type="entry name" value="Carbohydrate phosphatase"/>
    <property type="match status" value="1"/>
</dbReference>
<dbReference type="PANTHER" id="PTHR20854:SF4">
    <property type="entry name" value="INOSITOL-1-MONOPHOSPHATASE-RELATED"/>
    <property type="match status" value="1"/>
</dbReference>
<name>A0A9D1YW81_9MICO</name>
<dbReference type="PROSITE" id="PS00629">
    <property type="entry name" value="IMP_1"/>
    <property type="match status" value="1"/>
</dbReference>
<sequence>MMRSTPAVSLHLKNIAEGAARSVSDFLRGSFRSNHEVSYKRDFRDVVTEADQEAERRIIEYILAHEPDSTILGEEGGQVGNGAVRWFIDPIDGTGNFSAGVAFWCVSIAAAIDGEVVAAVVYDPIAETLFAADLSGSTLNGQAIRAVGPTEEARAVLTTNYPAPRQVNRDGDRVVLLWGELVRSFFAVKRIGSAALSLCYVANGWYAATLSTAVNSWDVAAASFILKQAGGRYRPLMPLAPGQQDFHSSAYYGTVADADYPSLDRVCSQIVEIELEALAAREASQQ</sequence>
<comment type="caution">
    <text evidence="7">The sequence shown here is derived from an EMBL/GenBank/DDBJ whole genome shotgun (WGS) entry which is preliminary data.</text>
</comment>
<evidence type="ECO:0000313" key="8">
    <source>
        <dbReference type="Proteomes" id="UP000824005"/>
    </source>
</evidence>
<feature type="binding site" evidence="6">
    <location>
        <position position="218"/>
    </location>
    <ligand>
        <name>Mg(2+)</name>
        <dbReference type="ChEBI" id="CHEBI:18420"/>
        <label>1</label>
        <note>catalytic</note>
    </ligand>
</feature>
<accession>A0A9D1YW81</accession>
<comment type="cofactor">
    <cofactor evidence="6">
        <name>Mg(2+)</name>
        <dbReference type="ChEBI" id="CHEBI:18420"/>
    </cofactor>
</comment>
<reference evidence="7" key="1">
    <citation type="journal article" date="2021" name="PeerJ">
        <title>Extensive microbial diversity within the chicken gut microbiome revealed by metagenomics and culture.</title>
        <authorList>
            <person name="Gilroy R."/>
            <person name="Ravi A."/>
            <person name="Getino M."/>
            <person name="Pursley I."/>
            <person name="Horton D.L."/>
            <person name="Alikhan N.F."/>
            <person name="Baker D."/>
            <person name="Gharbi K."/>
            <person name="Hall N."/>
            <person name="Watson M."/>
            <person name="Adriaenssens E.M."/>
            <person name="Foster-Nyarko E."/>
            <person name="Jarju S."/>
            <person name="Secka A."/>
            <person name="Antonio M."/>
            <person name="Oren A."/>
            <person name="Chaudhuri R.R."/>
            <person name="La Ragione R."/>
            <person name="Hildebrand F."/>
            <person name="Pallen M.J."/>
        </authorList>
    </citation>
    <scope>NUCLEOTIDE SEQUENCE</scope>
    <source>
        <strain evidence="7">ChiGjej1B1-98</strain>
    </source>
</reference>
<dbReference type="EC" id="3.1.3.25" evidence="2"/>
<dbReference type="PANTHER" id="PTHR20854">
    <property type="entry name" value="INOSITOL MONOPHOSPHATASE"/>
    <property type="match status" value="1"/>
</dbReference>
<feature type="binding site" evidence="6">
    <location>
        <position position="91"/>
    </location>
    <ligand>
        <name>Mg(2+)</name>
        <dbReference type="ChEBI" id="CHEBI:18420"/>
        <label>1</label>
        <note>catalytic</note>
    </ligand>
</feature>
<dbReference type="PROSITE" id="PS00630">
    <property type="entry name" value="IMP_2"/>
    <property type="match status" value="1"/>
</dbReference>
<evidence type="ECO:0000256" key="4">
    <source>
        <dbReference type="ARBA" id="ARBA00022801"/>
    </source>
</evidence>
<dbReference type="GO" id="GO:0006020">
    <property type="term" value="P:inositol metabolic process"/>
    <property type="evidence" value="ECO:0007669"/>
    <property type="project" value="TreeGrafter"/>
</dbReference>
<dbReference type="EMBL" id="DXDC01000231">
    <property type="protein sequence ID" value="HIY66180.1"/>
    <property type="molecule type" value="Genomic_DNA"/>
</dbReference>
<dbReference type="GO" id="GO:0046872">
    <property type="term" value="F:metal ion binding"/>
    <property type="evidence" value="ECO:0007669"/>
    <property type="project" value="UniProtKB-KW"/>
</dbReference>
<dbReference type="InterPro" id="IPR020583">
    <property type="entry name" value="Inositol_monoP_metal-BS"/>
</dbReference>
<organism evidence="7 8">
    <name type="scientific">Candidatus Agrococcus pullicola</name>
    <dbReference type="NCBI Taxonomy" id="2838429"/>
    <lineage>
        <taxon>Bacteria</taxon>
        <taxon>Bacillati</taxon>
        <taxon>Actinomycetota</taxon>
        <taxon>Actinomycetes</taxon>
        <taxon>Micrococcales</taxon>
        <taxon>Microbacteriaceae</taxon>
        <taxon>Agrococcus</taxon>
    </lineage>
</organism>
<dbReference type="PRINTS" id="PR00377">
    <property type="entry name" value="IMPHPHTASES"/>
</dbReference>
<dbReference type="InterPro" id="IPR000760">
    <property type="entry name" value="Inositol_monophosphatase-like"/>
</dbReference>
<dbReference type="Gene3D" id="3.30.540.10">
    <property type="entry name" value="Fructose-1,6-Bisphosphatase, subunit A, domain 1"/>
    <property type="match status" value="1"/>
</dbReference>
<evidence type="ECO:0000256" key="2">
    <source>
        <dbReference type="ARBA" id="ARBA00013106"/>
    </source>
</evidence>
<proteinExistence type="predicted"/>
<dbReference type="Pfam" id="PF00459">
    <property type="entry name" value="Inositol_P"/>
    <property type="match status" value="1"/>
</dbReference>
<evidence type="ECO:0000313" key="7">
    <source>
        <dbReference type="EMBL" id="HIY66180.1"/>
    </source>
</evidence>
<dbReference type="AlphaFoldDB" id="A0A9D1YW81"/>
<dbReference type="GO" id="GO:0008934">
    <property type="term" value="F:inositol monophosphate 1-phosphatase activity"/>
    <property type="evidence" value="ECO:0007669"/>
    <property type="project" value="TreeGrafter"/>
</dbReference>
<gene>
    <name evidence="7" type="ORF">H9830_07885</name>
</gene>
<evidence type="ECO:0000256" key="1">
    <source>
        <dbReference type="ARBA" id="ARBA00001033"/>
    </source>
</evidence>
<keyword evidence="5 6" id="KW-0460">Magnesium</keyword>
<feature type="binding site" evidence="6">
    <location>
        <position position="74"/>
    </location>
    <ligand>
        <name>Mg(2+)</name>
        <dbReference type="ChEBI" id="CHEBI:18420"/>
        <label>1</label>
        <note>catalytic</note>
    </ligand>
</feature>
<keyword evidence="4" id="KW-0378">Hydrolase</keyword>
<feature type="binding site" evidence="6">
    <location>
        <position position="92"/>
    </location>
    <ligand>
        <name>Mg(2+)</name>
        <dbReference type="ChEBI" id="CHEBI:18420"/>
        <label>1</label>
        <note>catalytic</note>
    </ligand>
</feature>
<dbReference type="GO" id="GO:0046854">
    <property type="term" value="P:phosphatidylinositol phosphate biosynthetic process"/>
    <property type="evidence" value="ECO:0007669"/>
    <property type="project" value="InterPro"/>
</dbReference>
<dbReference type="InterPro" id="IPR020550">
    <property type="entry name" value="Inositol_monophosphatase_CS"/>
</dbReference>
<evidence type="ECO:0000256" key="6">
    <source>
        <dbReference type="PIRSR" id="PIRSR600760-2"/>
    </source>
</evidence>
<reference evidence="7" key="2">
    <citation type="submission" date="2021-04" db="EMBL/GenBank/DDBJ databases">
        <authorList>
            <person name="Gilroy R."/>
        </authorList>
    </citation>
    <scope>NUCLEOTIDE SEQUENCE</scope>
    <source>
        <strain evidence="7">ChiGjej1B1-98</strain>
    </source>
</reference>
<evidence type="ECO:0000256" key="5">
    <source>
        <dbReference type="ARBA" id="ARBA00022842"/>
    </source>
</evidence>
<dbReference type="GO" id="GO:0007165">
    <property type="term" value="P:signal transduction"/>
    <property type="evidence" value="ECO:0007669"/>
    <property type="project" value="TreeGrafter"/>
</dbReference>
<keyword evidence="3 6" id="KW-0479">Metal-binding</keyword>
<feature type="binding site" evidence="6">
    <location>
        <position position="89"/>
    </location>
    <ligand>
        <name>Mg(2+)</name>
        <dbReference type="ChEBI" id="CHEBI:18420"/>
        <label>1</label>
        <note>catalytic</note>
    </ligand>
</feature>
<evidence type="ECO:0000256" key="3">
    <source>
        <dbReference type="ARBA" id="ARBA00022723"/>
    </source>
</evidence>